<feature type="compositionally biased region" description="Basic residues" evidence="1">
    <location>
        <begin position="1"/>
        <end position="13"/>
    </location>
</feature>
<feature type="transmembrane region" description="Helical" evidence="2">
    <location>
        <begin position="35"/>
        <end position="62"/>
    </location>
</feature>
<reference evidence="3 4" key="1">
    <citation type="submission" date="2015-07" db="EMBL/GenBank/DDBJ databases">
        <title>Whole genome sequence of Herpetosiphon geysericola DSM 7119.</title>
        <authorList>
            <person name="Hemp J."/>
            <person name="Ward L.M."/>
            <person name="Pace L.A."/>
            <person name="Fischer W.W."/>
        </authorList>
    </citation>
    <scope>NUCLEOTIDE SEQUENCE [LARGE SCALE GENOMIC DNA]</scope>
    <source>
        <strain evidence="3 4">DSM 7119</strain>
    </source>
</reference>
<gene>
    <name evidence="3" type="ORF">SE18_10810</name>
</gene>
<dbReference type="OrthoDB" id="9952937at2"/>
<dbReference type="RefSeq" id="WP_054534466.1">
    <property type="nucleotide sequence ID" value="NZ_LGKP01000018.1"/>
</dbReference>
<proteinExistence type="predicted"/>
<sequence>MKHHTRHRRRSRSQHWPNRRSDRARRRQNQQRIQTLRMITSLVAVKILVAPIISDVIGNYVYDGLGMIMRWLQR</sequence>
<evidence type="ECO:0000256" key="2">
    <source>
        <dbReference type="SAM" id="Phobius"/>
    </source>
</evidence>
<comment type="caution">
    <text evidence="3">The sequence shown here is derived from an EMBL/GenBank/DDBJ whole genome shotgun (WGS) entry which is preliminary data.</text>
</comment>
<keyword evidence="2" id="KW-0472">Membrane</keyword>
<dbReference type="EMBL" id="LGKP01000018">
    <property type="protein sequence ID" value="KPL87546.1"/>
    <property type="molecule type" value="Genomic_DNA"/>
</dbReference>
<accession>A0A0N8GRV4</accession>
<evidence type="ECO:0000313" key="3">
    <source>
        <dbReference type="EMBL" id="KPL87546.1"/>
    </source>
</evidence>
<organism evidence="3 4">
    <name type="scientific">Herpetosiphon geysericola</name>
    <dbReference type="NCBI Taxonomy" id="70996"/>
    <lineage>
        <taxon>Bacteria</taxon>
        <taxon>Bacillati</taxon>
        <taxon>Chloroflexota</taxon>
        <taxon>Chloroflexia</taxon>
        <taxon>Herpetosiphonales</taxon>
        <taxon>Herpetosiphonaceae</taxon>
        <taxon>Herpetosiphon</taxon>
    </lineage>
</organism>
<dbReference type="AlphaFoldDB" id="A0A0N8GRV4"/>
<evidence type="ECO:0000256" key="1">
    <source>
        <dbReference type="SAM" id="MobiDB-lite"/>
    </source>
</evidence>
<keyword evidence="4" id="KW-1185">Reference proteome</keyword>
<name>A0A0N8GRV4_9CHLR</name>
<keyword evidence="2" id="KW-1133">Transmembrane helix</keyword>
<feature type="region of interest" description="Disordered" evidence="1">
    <location>
        <begin position="1"/>
        <end position="30"/>
    </location>
</feature>
<evidence type="ECO:0000313" key="4">
    <source>
        <dbReference type="Proteomes" id="UP000050277"/>
    </source>
</evidence>
<protein>
    <submittedName>
        <fullName evidence="3">Uncharacterized protein</fullName>
    </submittedName>
</protein>
<keyword evidence="2" id="KW-0812">Transmembrane</keyword>
<dbReference type="Proteomes" id="UP000050277">
    <property type="component" value="Unassembled WGS sequence"/>
</dbReference>